<evidence type="ECO:0000259" key="2">
    <source>
        <dbReference type="PROSITE" id="PS50090"/>
    </source>
</evidence>
<feature type="compositionally biased region" description="Basic and acidic residues" evidence="1">
    <location>
        <begin position="222"/>
        <end position="259"/>
    </location>
</feature>
<dbReference type="PROSITE" id="PS50090">
    <property type="entry name" value="MYB_LIKE"/>
    <property type="match status" value="1"/>
</dbReference>
<organism evidence="5 6">
    <name type="scientific">Euplotes crassus</name>
    <dbReference type="NCBI Taxonomy" id="5936"/>
    <lineage>
        <taxon>Eukaryota</taxon>
        <taxon>Sar</taxon>
        <taxon>Alveolata</taxon>
        <taxon>Ciliophora</taxon>
        <taxon>Intramacronucleata</taxon>
        <taxon>Spirotrichea</taxon>
        <taxon>Hypotrichia</taxon>
        <taxon>Euplotida</taxon>
        <taxon>Euplotidae</taxon>
        <taxon>Moneuplotes</taxon>
    </lineage>
</organism>
<evidence type="ECO:0000259" key="3">
    <source>
        <dbReference type="PROSITE" id="PS51293"/>
    </source>
</evidence>
<dbReference type="InterPro" id="IPR001005">
    <property type="entry name" value="SANT/Myb"/>
</dbReference>
<dbReference type="GO" id="GO:0003713">
    <property type="term" value="F:transcription coactivator activity"/>
    <property type="evidence" value="ECO:0007669"/>
    <property type="project" value="TreeGrafter"/>
</dbReference>
<comment type="caution">
    <text evidence="5">The sequence shown here is derived from an EMBL/GenBank/DDBJ whole genome shotgun (WGS) entry which is preliminary data.</text>
</comment>
<dbReference type="PANTHER" id="PTHR12374:SF20">
    <property type="entry name" value="TRANSCRIPTIONAL ADAPTER 2-ALPHA"/>
    <property type="match status" value="1"/>
</dbReference>
<dbReference type="PANTHER" id="PTHR12374">
    <property type="entry name" value="TRANSCRIPTIONAL ADAPTOR 2 ADA2 -RELATED"/>
    <property type="match status" value="1"/>
</dbReference>
<dbReference type="InterPro" id="IPR017930">
    <property type="entry name" value="Myb_dom"/>
</dbReference>
<dbReference type="Gene3D" id="1.10.10.60">
    <property type="entry name" value="Homeodomain-like"/>
    <property type="match status" value="1"/>
</dbReference>
<feature type="domain" description="SANT" evidence="3">
    <location>
        <begin position="136"/>
        <end position="188"/>
    </location>
</feature>
<gene>
    <name evidence="5" type="ORF">ECRASSUSDP1_LOCUS3974</name>
</gene>
<dbReference type="GO" id="GO:0006357">
    <property type="term" value="P:regulation of transcription by RNA polymerase II"/>
    <property type="evidence" value="ECO:0007669"/>
    <property type="project" value="TreeGrafter"/>
</dbReference>
<dbReference type="PROSITE" id="PS51293">
    <property type="entry name" value="SANT"/>
    <property type="match status" value="1"/>
</dbReference>
<feature type="region of interest" description="Disordered" evidence="1">
    <location>
        <begin position="222"/>
        <end position="265"/>
    </location>
</feature>
<dbReference type="CDD" id="cd00167">
    <property type="entry name" value="SANT"/>
    <property type="match status" value="1"/>
</dbReference>
<dbReference type="InterPro" id="IPR017884">
    <property type="entry name" value="SANT_dom"/>
</dbReference>
<dbReference type="SUPFAM" id="SSF46689">
    <property type="entry name" value="Homeodomain-like"/>
    <property type="match status" value="2"/>
</dbReference>
<evidence type="ECO:0000313" key="5">
    <source>
        <dbReference type="EMBL" id="CAI2362648.1"/>
    </source>
</evidence>
<dbReference type="GO" id="GO:0006338">
    <property type="term" value="P:chromatin remodeling"/>
    <property type="evidence" value="ECO:0007669"/>
    <property type="project" value="TreeGrafter"/>
</dbReference>
<evidence type="ECO:0000256" key="1">
    <source>
        <dbReference type="SAM" id="MobiDB-lite"/>
    </source>
</evidence>
<dbReference type="Pfam" id="PF00249">
    <property type="entry name" value="Myb_DNA-binding"/>
    <property type="match status" value="1"/>
</dbReference>
<dbReference type="AlphaFoldDB" id="A0AAD1UCL9"/>
<dbReference type="PROSITE" id="PS51294">
    <property type="entry name" value="HTH_MYB"/>
    <property type="match status" value="1"/>
</dbReference>
<reference evidence="5" key="1">
    <citation type="submission" date="2023-07" db="EMBL/GenBank/DDBJ databases">
        <authorList>
            <consortium name="AG Swart"/>
            <person name="Singh M."/>
            <person name="Singh A."/>
            <person name="Seah K."/>
            <person name="Emmerich C."/>
        </authorList>
    </citation>
    <scope>NUCLEOTIDE SEQUENCE</scope>
    <source>
        <strain evidence="5">DP1</strain>
    </source>
</reference>
<dbReference type="InterPro" id="IPR055141">
    <property type="entry name" value="TADA2A_B-like_dom"/>
</dbReference>
<evidence type="ECO:0000259" key="4">
    <source>
        <dbReference type="PROSITE" id="PS51294"/>
    </source>
</evidence>
<dbReference type="SMART" id="SM00717">
    <property type="entry name" value="SANT"/>
    <property type="match status" value="1"/>
</dbReference>
<dbReference type="GO" id="GO:0003682">
    <property type="term" value="F:chromatin binding"/>
    <property type="evidence" value="ECO:0007669"/>
    <property type="project" value="TreeGrafter"/>
</dbReference>
<dbReference type="InterPro" id="IPR009057">
    <property type="entry name" value="Homeodomain-like_sf"/>
</dbReference>
<dbReference type="Gene3D" id="1.10.10.10">
    <property type="entry name" value="Winged helix-like DNA-binding domain superfamily/Winged helix DNA-binding domain"/>
    <property type="match status" value="1"/>
</dbReference>
<feature type="compositionally biased region" description="Basic and acidic residues" evidence="1">
    <location>
        <begin position="29"/>
        <end position="39"/>
    </location>
</feature>
<dbReference type="Proteomes" id="UP001295684">
    <property type="component" value="Unassembled WGS sequence"/>
</dbReference>
<dbReference type="EMBL" id="CAMPGE010003803">
    <property type="protein sequence ID" value="CAI2362648.1"/>
    <property type="molecule type" value="Genomic_DNA"/>
</dbReference>
<protein>
    <recommendedName>
        <fullName evidence="7">SANT domain-containing protein</fullName>
    </recommendedName>
</protein>
<keyword evidence="6" id="KW-1185">Reference proteome</keyword>
<dbReference type="GO" id="GO:0005634">
    <property type="term" value="C:nucleus"/>
    <property type="evidence" value="ECO:0007669"/>
    <property type="project" value="TreeGrafter"/>
</dbReference>
<dbReference type="InterPro" id="IPR036388">
    <property type="entry name" value="WH-like_DNA-bd_sf"/>
</dbReference>
<evidence type="ECO:0008006" key="7">
    <source>
        <dbReference type="Google" id="ProtNLM"/>
    </source>
</evidence>
<feature type="region of interest" description="Disordered" evidence="1">
    <location>
        <begin position="1"/>
        <end position="39"/>
    </location>
</feature>
<evidence type="ECO:0000313" key="6">
    <source>
        <dbReference type="Proteomes" id="UP001295684"/>
    </source>
</evidence>
<dbReference type="Pfam" id="PF22941">
    <property type="entry name" value="TADA2A-like_3rd"/>
    <property type="match status" value="1"/>
</dbReference>
<feature type="domain" description="HTH myb-type" evidence="4">
    <location>
        <begin position="140"/>
        <end position="188"/>
    </location>
</feature>
<proteinExistence type="predicted"/>
<feature type="domain" description="Myb-like" evidence="2">
    <location>
        <begin position="140"/>
        <end position="184"/>
    </location>
</feature>
<name>A0AAD1UCL9_EUPCR</name>
<sequence>MSTTGKRKLDEADIDPTNEPFSKKSKGSPAKDSKESLKGDLEVAVPKMTPEERKLVNQLFKFPIISADTTCNICEVDISKSVKIVDTEYSNILKTPVGEKEVPFIYCLECLKKGKEKNGHKKTNCYTVIDKLDFPLFDENWTAQEDITLLKGISLCGIDNWHQISENLSLKNPNDCEAHFYSYYYKSIDNPMPAIEEVITKIRGDDFKPVLNTEIIDTNKAKKAAFQEEKKKNGPKHQEERSKESKKSENIDDPAKKQDNPISDVRSLVGYMPKRGDFDNEYDEEAETRICEMEFLEDDTDEEKELKFKVLEYYNARLDERIRRKKFVIDRGLLDIKKIQKQEKKLSKEERDIINCMKPFARFSSKQDHEKRVTNMLKEYKLRTLINQLKTFKSLGLKSLSEIEKHIEEKKKDKKNDDSKDEETLSFIKNQKNYSQVENLSKRRRALQLAKEIQESKEFSQLNEEEKNLVTKINLMPEKYLQLKDKIIQEHKKSGKVEETFINQATKEVGGVINPQQTIVVYSYCVNKVFKDEQ</sequence>
<accession>A0AAD1UCL9</accession>